<protein>
    <recommendedName>
        <fullName evidence="9">DNA primase large subunit</fullName>
    </recommendedName>
</protein>
<feature type="binding site" evidence="10">
    <location>
        <position position="434"/>
    </location>
    <ligand>
        <name>[4Fe-4S] cluster</name>
        <dbReference type="ChEBI" id="CHEBI:49883"/>
    </ligand>
</feature>
<keyword evidence="7 9" id="KW-0411">Iron-sulfur</keyword>
<keyword evidence="2 9" id="KW-0004">4Fe-4S</keyword>
<name>G7E805_MIXOS</name>
<evidence type="ECO:0000256" key="5">
    <source>
        <dbReference type="ARBA" id="ARBA00022723"/>
    </source>
</evidence>
<gene>
    <name evidence="13" type="primary">Mo05653</name>
    <name evidence="13" type="ORF">E5Q_05653</name>
</gene>
<reference evidence="13 14" key="2">
    <citation type="journal article" date="2012" name="Open Biol.">
        <title>Characteristics of nucleosomes and linker DNA regions on the genome of the basidiomycete Mixia osmundae revealed by mono- and dinucleosome mapping.</title>
        <authorList>
            <person name="Nishida H."/>
            <person name="Kondo S."/>
            <person name="Matsumoto T."/>
            <person name="Suzuki Y."/>
            <person name="Yoshikawa H."/>
            <person name="Taylor T.D."/>
            <person name="Sugiyama J."/>
        </authorList>
    </citation>
    <scope>NUCLEOTIDE SEQUENCE [LARGE SCALE GENOMIC DNA]</scope>
    <source>
        <strain evidence="14">CBS 9802 / IAM 14324 / JCM 22182 / KY 12970</strain>
    </source>
</reference>
<dbReference type="GO" id="GO:0006269">
    <property type="term" value="P:DNA replication, synthesis of primer"/>
    <property type="evidence" value="ECO:0007669"/>
    <property type="project" value="UniProtKB-KW"/>
</dbReference>
<dbReference type="Pfam" id="PF26466">
    <property type="entry name" value="DNA_primase_lrg_N"/>
    <property type="match status" value="1"/>
</dbReference>
<dbReference type="GO" id="GO:0003677">
    <property type="term" value="F:DNA binding"/>
    <property type="evidence" value="ECO:0007669"/>
    <property type="project" value="UniProtKB-UniRule"/>
</dbReference>
<keyword evidence="5 9" id="KW-0479">Metal-binding</keyword>
<feature type="region of interest" description="Disordered" evidence="11">
    <location>
        <begin position="512"/>
        <end position="564"/>
    </location>
</feature>
<evidence type="ECO:0000313" key="13">
    <source>
        <dbReference type="EMBL" id="GAA98965.1"/>
    </source>
</evidence>
<comment type="cofactor">
    <cofactor evidence="9">
        <name>[4Fe-4S] cluster</name>
        <dbReference type="ChEBI" id="CHEBI:49883"/>
    </cofactor>
    <text evidence="9">Binds 1 [4Fe-4S] cluster.</text>
</comment>
<evidence type="ECO:0000256" key="3">
    <source>
        <dbReference type="ARBA" id="ARBA00022515"/>
    </source>
</evidence>
<dbReference type="EMBL" id="BABT02000165">
    <property type="protein sequence ID" value="GAA98965.1"/>
    <property type="molecule type" value="Genomic_DNA"/>
</dbReference>
<keyword evidence="3 9" id="KW-0639">Primosome</keyword>
<dbReference type="FunCoup" id="G7E805">
    <property type="interactions" value="361"/>
</dbReference>
<evidence type="ECO:0000256" key="2">
    <source>
        <dbReference type="ARBA" id="ARBA00022485"/>
    </source>
</evidence>
<dbReference type="GO" id="GO:0006270">
    <property type="term" value="P:DNA replication initiation"/>
    <property type="evidence" value="ECO:0007669"/>
    <property type="project" value="TreeGrafter"/>
</dbReference>
<dbReference type="GO" id="GO:0046872">
    <property type="term" value="F:metal ion binding"/>
    <property type="evidence" value="ECO:0007669"/>
    <property type="project" value="UniProtKB-UniRule"/>
</dbReference>
<organism evidence="13 14">
    <name type="scientific">Mixia osmundae (strain CBS 9802 / IAM 14324 / JCM 22182 / KY 12970)</name>
    <dbReference type="NCBI Taxonomy" id="764103"/>
    <lineage>
        <taxon>Eukaryota</taxon>
        <taxon>Fungi</taxon>
        <taxon>Dikarya</taxon>
        <taxon>Basidiomycota</taxon>
        <taxon>Pucciniomycotina</taxon>
        <taxon>Mixiomycetes</taxon>
        <taxon>Mixiales</taxon>
        <taxon>Mixiaceae</taxon>
        <taxon>Mixia</taxon>
    </lineage>
</organism>
<evidence type="ECO:0000256" key="10">
    <source>
        <dbReference type="PIRSR" id="PIRSR009449-1"/>
    </source>
</evidence>
<comment type="function">
    <text evidence="9">DNA primase is the polymerase that synthesizes small RNA primers for the Okazaki fragments made during discontinuous DNA replication.</text>
</comment>
<keyword evidence="14" id="KW-1185">Reference proteome</keyword>
<dbReference type="PANTHER" id="PTHR10537:SF3">
    <property type="entry name" value="DNA PRIMASE LARGE SUBUNIT"/>
    <property type="match status" value="1"/>
</dbReference>
<feature type="compositionally biased region" description="Basic and acidic residues" evidence="11">
    <location>
        <begin position="539"/>
        <end position="553"/>
    </location>
</feature>
<dbReference type="InParanoid" id="G7E805"/>
<dbReference type="Proteomes" id="UP000009131">
    <property type="component" value="Unassembled WGS sequence"/>
</dbReference>
<dbReference type="OrthoDB" id="421393at2759"/>
<dbReference type="CDD" id="cd07322">
    <property type="entry name" value="PriL_PriS_Eukaryotic"/>
    <property type="match status" value="1"/>
</dbReference>
<dbReference type="HOGENOM" id="CLU_026253_1_0_1"/>
<dbReference type="InterPro" id="IPR007238">
    <property type="entry name" value="DNA_primase_lsu_euk/arc"/>
</dbReference>
<evidence type="ECO:0000256" key="9">
    <source>
        <dbReference type="PIRNR" id="PIRNR009449"/>
    </source>
</evidence>
<dbReference type="InterPro" id="IPR016558">
    <property type="entry name" value="DNA_primase_lsu_euk"/>
</dbReference>
<evidence type="ECO:0000256" key="6">
    <source>
        <dbReference type="ARBA" id="ARBA00023004"/>
    </source>
</evidence>
<dbReference type="OMA" id="RINYKPW"/>
<sequence>MFRTQDRAVLGAKSLNTSSDALSSRNGVKQEAYDGVKPTGGAVYRSKQYPFRLSFYRKPPTQEVTIEEFECWAIDRLKVLAEIEAQSSRNRSYDDLNKIILARAKQYLPLSSSYVPTTSRSAFKNGLPLPGTPEHAIESERRKDHYSHFVLRLAFCRSDELRTRFVRAEASLFRARFDSDDAQERQQFINSLNMEWQTVSMEEKLDIAEHLIAVHSHLRTHEDVRAEQFFKVPWTKVASLVGMRRIYIKRGEAYVPARDQASLVLEEFQRELAHNLEMTARAVPRLDEDDRLLPVLEHLSMSFLAGMTSEYTSMRKDEDGNAITADMIDDLAKRHFPLCMRNLHSVLREKKHLRHHARQQYNLFLKGVGLSVDEAIVFWRRSFTSMSADKFDKEHKYNIRHNYGLEGKRMNYPPKDCQRIISSDQPGPQDSHGCPFRHFAEPSLSSALGSTYRITNAVDLREILELAKTGHPHVACTRVFEITHGIKKGEGIGQSASVSHPNKYFDRSMELEKASEDPANAQQGMKKIKTDPAPPDARPSVKSELQSEPKSELIEASMDVDVTA</sequence>
<evidence type="ECO:0000256" key="7">
    <source>
        <dbReference type="ARBA" id="ARBA00023014"/>
    </source>
</evidence>
<proteinExistence type="inferred from homology"/>
<dbReference type="InterPro" id="IPR058560">
    <property type="entry name" value="DNA_primase_C"/>
</dbReference>
<accession>G7E805</accession>
<comment type="similarity">
    <text evidence="1 9">Belongs to the eukaryotic-type primase large subunit family.</text>
</comment>
<evidence type="ECO:0000313" key="14">
    <source>
        <dbReference type="Proteomes" id="UP000009131"/>
    </source>
</evidence>
<evidence type="ECO:0000256" key="4">
    <source>
        <dbReference type="ARBA" id="ARBA00022705"/>
    </source>
</evidence>
<keyword evidence="4 9" id="KW-0235">DNA replication</keyword>
<reference evidence="13 14" key="1">
    <citation type="journal article" date="2011" name="J. Gen. Appl. Microbiol.">
        <title>Draft genome sequencing of the enigmatic basidiomycete Mixia osmundae.</title>
        <authorList>
            <person name="Nishida H."/>
            <person name="Nagatsuka Y."/>
            <person name="Sugiyama J."/>
        </authorList>
    </citation>
    <scope>NUCLEOTIDE SEQUENCE [LARGE SCALE GENOMIC DNA]</scope>
    <source>
        <strain evidence="14">CBS 9802 / IAM 14324 / JCM 22182 / KY 12970</strain>
    </source>
</reference>
<evidence type="ECO:0000256" key="8">
    <source>
        <dbReference type="ARBA" id="ARBA00023125"/>
    </source>
</evidence>
<dbReference type="GO" id="GO:0051539">
    <property type="term" value="F:4 iron, 4 sulfur cluster binding"/>
    <property type="evidence" value="ECO:0007669"/>
    <property type="project" value="UniProtKB-UniRule"/>
</dbReference>
<dbReference type="STRING" id="764103.G7E805"/>
<keyword evidence="6 9" id="KW-0408">Iron</keyword>
<keyword evidence="8 9" id="KW-0238">DNA-binding</keyword>
<evidence type="ECO:0000256" key="11">
    <source>
        <dbReference type="SAM" id="MobiDB-lite"/>
    </source>
</evidence>
<feature type="domain" description="DNA primase large subunit C-terminal" evidence="12">
    <location>
        <begin position="330"/>
        <end position="505"/>
    </location>
</feature>
<feature type="binding site" evidence="10">
    <location>
        <position position="339"/>
    </location>
    <ligand>
        <name>[4Fe-4S] cluster</name>
        <dbReference type="ChEBI" id="CHEBI:49883"/>
    </ligand>
</feature>
<feature type="binding site" evidence="10">
    <location>
        <position position="417"/>
    </location>
    <ligand>
        <name>[4Fe-4S] cluster</name>
        <dbReference type="ChEBI" id="CHEBI:49883"/>
    </ligand>
</feature>
<dbReference type="PIRSF" id="PIRSF009449">
    <property type="entry name" value="DNA_primase_large_subunit"/>
    <property type="match status" value="1"/>
</dbReference>
<evidence type="ECO:0000256" key="1">
    <source>
        <dbReference type="ARBA" id="ARBA00010564"/>
    </source>
</evidence>
<dbReference type="Pfam" id="PF04104">
    <property type="entry name" value="DNA_primase_lrg"/>
    <property type="match status" value="1"/>
</dbReference>
<feature type="binding site" evidence="10">
    <location>
        <position position="476"/>
    </location>
    <ligand>
        <name>[4Fe-4S] cluster</name>
        <dbReference type="ChEBI" id="CHEBI:49883"/>
    </ligand>
</feature>
<dbReference type="PANTHER" id="PTHR10537">
    <property type="entry name" value="DNA PRIMASE LARGE SUBUNIT"/>
    <property type="match status" value="1"/>
</dbReference>
<dbReference type="Gene3D" id="1.20.930.80">
    <property type="match status" value="1"/>
</dbReference>
<comment type="caution">
    <text evidence="13">The sequence shown here is derived from an EMBL/GenBank/DDBJ whole genome shotgun (WGS) entry which is preliminary data.</text>
</comment>
<dbReference type="RefSeq" id="XP_014567122.1">
    <property type="nucleotide sequence ID" value="XM_014711636.1"/>
</dbReference>
<dbReference type="eggNOG" id="KOG2267">
    <property type="taxonomic scope" value="Eukaryota"/>
</dbReference>
<dbReference type="GO" id="GO:0005658">
    <property type="term" value="C:alpha DNA polymerase:primase complex"/>
    <property type="evidence" value="ECO:0007669"/>
    <property type="project" value="TreeGrafter"/>
</dbReference>
<dbReference type="AlphaFoldDB" id="G7E805"/>
<evidence type="ECO:0000259" key="12">
    <source>
        <dbReference type="Pfam" id="PF04104"/>
    </source>
</evidence>